<dbReference type="RefSeq" id="WP_182167689.1">
    <property type="nucleotide sequence ID" value="NZ_JACFXV010000064.1"/>
</dbReference>
<comment type="caution">
    <text evidence="1">The sequence shown here is derived from an EMBL/GenBank/DDBJ whole genome shotgun (WGS) entry which is preliminary data.</text>
</comment>
<dbReference type="EMBL" id="JACFXV010000064">
    <property type="protein sequence ID" value="MBA5778920.1"/>
    <property type="molecule type" value="Genomic_DNA"/>
</dbReference>
<evidence type="ECO:0000313" key="2">
    <source>
        <dbReference type="Proteomes" id="UP000541109"/>
    </source>
</evidence>
<dbReference type="Gene3D" id="3.30.160.150">
    <property type="entry name" value="Lipoprotein like domain"/>
    <property type="match status" value="1"/>
</dbReference>
<name>A0A839AGD3_9HYPH</name>
<reference evidence="1 2" key="1">
    <citation type="submission" date="2020-07" db="EMBL/GenBank/DDBJ databases">
        <title>Stappia sp., F7233, whole genome shotgun sequencing project.</title>
        <authorList>
            <person name="Jiang S."/>
            <person name="Liu Z.W."/>
            <person name="Du Z.J."/>
        </authorList>
    </citation>
    <scope>NUCLEOTIDE SEQUENCE [LARGE SCALE GENOMIC DNA]</scope>
    <source>
        <strain evidence="1 2">F7233</strain>
    </source>
</reference>
<accession>A0A839AGD3</accession>
<dbReference type="AlphaFoldDB" id="A0A839AGD3"/>
<protein>
    <recommendedName>
        <fullName evidence="3">LPS-assembly lipoprotein</fullName>
    </recommendedName>
</protein>
<gene>
    <name evidence="1" type="ORF">H2509_17470</name>
</gene>
<keyword evidence="2" id="KW-1185">Reference proteome</keyword>
<dbReference type="GO" id="GO:0043165">
    <property type="term" value="P:Gram-negative-bacterium-type cell outer membrane assembly"/>
    <property type="evidence" value="ECO:0007669"/>
    <property type="project" value="InterPro"/>
</dbReference>
<evidence type="ECO:0000313" key="1">
    <source>
        <dbReference type="EMBL" id="MBA5778920.1"/>
    </source>
</evidence>
<dbReference type="GO" id="GO:0019867">
    <property type="term" value="C:outer membrane"/>
    <property type="evidence" value="ECO:0007669"/>
    <property type="project" value="InterPro"/>
</dbReference>
<dbReference type="Proteomes" id="UP000541109">
    <property type="component" value="Unassembled WGS sequence"/>
</dbReference>
<evidence type="ECO:0008006" key="3">
    <source>
        <dbReference type="Google" id="ProtNLM"/>
    </source>
</evidence>
<proteinExistence type="predicted"/>
<sequence length="191" mass="20773">MSLSDQSNRNGPTRRHALLALAGAGLLLGGCQVRPLYGTWGATYSDAPVQGELAAIDIALIDTVDDSDLERVGQLLRNELLFGFRRGGEGDAPRYRLRVILDRKRSEVGVERLSDVPASYTLTMNASFVLSDYATDKTLLTGRSFASASYDFSSQRFANLRAERDAEDRAAKVIAGDVQTRIAGFLAEQQG</sequence>
<dbReference type="InterPro" id="IPR007485">
    <property type="entry name" value="LPS_assembly_LptE"/>
</dbReference>
<organism evidence="1 2">
    <name type="scientific">Stappia albiluteola</name>
    <dbReference type="NCBI Taxonomy" id="2758565"/>
    <lineage>
        <taxon>Bacteria</taxon>
        <taxon>Pseudomonadati</taxon>
        <taxon>Pseudomonadota</taxon>
        <taxon>Alphaproteobacteria</taxon>
        <taxon>Hyphomicrobiales</taxon>
        <taxon>Stappiaceae</taxon>
        <taxon>Stappia</taxon>
    </lineage>
</organism>
<dbReference type="Pfam" id="PF04390">
    <property type="entry name" value="LptE"/>
    <property type="match status" value="1"/>
</dbReference>